<evidence type="ECO:0008006" key="4">
    <source>
        <dbReference type="Google" id="ProtNLM"/>
    </source>
</evidence>
<dbReference type="EMBL" id="BMML01000031">
    <property type="protein sequence ID" value="GGN39816.1"/>
    <property type="molecule type" value="Genomic_DNA"/>
</dbReference>
<reference evidence="2" key="1">
    <citation type="journal article" date="2014" name="Int. J. Syst. Evol. Microbiol.">
        <title>Complete genome sequence of Corynebacterium casei LMG S-19264T (=DSM 44701T), isolated from a smear-ripened cheese.</title>
        <authorList>
            <consortium name="US DOE Joint Genome Institute (JGI-PGF)"/>
            <person name="Walter F."/>
            <person name="Albersmeier A."/>
            <person name="Kalinowski J."/>
            <person name="Ruckert C."/>
        </authorList>
    </citation>
    <scope>NUCLEOTIDE SEQUENCE</scope>
    <source>
        <strain evidence="2">CGMCC 4.7110</strain>
    </source>
</reference>
<proteinExistence type="predicted"/>
<accession>A0A917XMK2</accession>
<protein>
    <recommendedName>
        <fullName evidence="4">Lipoprotein</fullName>
    </recommendedName>
</protein>
<reference evidence="2" key="2">
    <citation type="submission" date="2020-09" db="EMBL/GenBank/DDBJ databases">
        <authorList>
            <person name="Sun Q."/>
            <person name="Zhou Y."/>
        </authorList>
    </citation>
    <scope>NUCLEOTIDE SEQUENCE</scope>
    <source>
        <strain evidence="2">CGMCC 4.7110</strain>
    </source>
</reference>
<keyword evidence="3" id="KW-1185">Reference proteome</keyword>
<dbReference type="AlphaFoldDB" id="A0A917XMK2"/>
<evidence type="ECO:0000313" key="2">
    <source>
        <dbReference type="EMBL" id="GGN39816.1"/>
    </source>
</evidence>
<organism evidence="2 3">
    <name type="scientific">Streptomyces fuscichromogenes</name>
    <dbReference type="NCBI Taxonomy" id="1324013"/>
    <lineage>
        <taxon>Bacteria</taxon>
        <taxon>Bacillati</taxon>
        <taxon>Actinomycetota</taxon>
        <taxon>Actinomycetes</taxon>
        <taxon>Kitasatosporales</taxon>
        <taxon>Streptomycetaceae</taxon>
        <taxon>Streptomyces</taxon>
    </lineage>
</organism>
<dbReference type="PROSITE" id="PS51257">
    <property type="entry name" value="PROKAR_LIPOPROTEIN"/>
    <property type="match status" value="1"/>
</dbReference>
<gene>
    <name evidence="2" type="ORF">GCM10011578_086800</name>
</gene>
<keyword evidence="1" id="KW-0732">Signal</keyword>
<sequence length="230" mass="23310">MRTTAGITAVLVGAVLVATAACGADADRDRAGTEPANGSARTAPGGAALGKGALDKAALVGTVAGYRVTRTAARDIPPEGGYAVNRKECAPIGALIGGHLPVQPAAEVFRTVEPVDPKDATVGNIWLSSYGDGRAARALAAVDTAVDRCRGSFTTVGLTYHSVRRVKSPGSGEAAFRVTADVGGQRLTMNYRVVRSGDVVAGFYGVNMLHPEDGAIPDAVVAAQVARLGG</sequence>
<feature type="chain" id="PRO_5038592900" description="Lipoprotein" evidence="1">
    <location>
        <begin position="21"/>
        <end position="230"/>
    </location>
</feature>
<dbReference type="RefSeq" id="WP_189268467.1">
    <property type="nucleotide sequence ID" value="NZ_BMML01000031.1"/>
</dbReference>
<feature type="signal peptide" evidence="1">
    <location>
        <begin position="1"/>
        <end position="20"/>
    </location>
</feature>
<evidence type="ECO:0000256" key="1">
    <source>
        <dbReference type="SAM" id="SignalP"/>
    </source>
</evidence>
<name>A0A917XMK2_9ACTN</name>
<evidence type="ECO:0000313" key="3">
    <source>
        <dbReference type="Proteomes" id="UP000653411"/>
    </source>
</evidence>
<dbReference type="Proteomes" id="UP000653411">
    <property type="component" value="Unassembled WGS sequence"/>
</dbReference>
<comment type="caution">
    <text evidence="2">The sequence shown here is derived from an EMBL/GenBank/DDBJ whole genome shotgun (WGS) entry which is preliminary data.</text>
</comment>